<organism evidence="4 5">
    <name type="scientific">Caligus rogercresseyi</name>
    <name type="common">Sea louse</name>
    <dbReference type="NCBI Taxonomy" id="217165"/>
    <lineage>
        <taxon>Eukaryota</taxon>
        <taxon>Metazoa</taxon>
        <taxon>Ecdysozoa</taxon>
        <taxon>Arthropoda</taxon>
        <taxon>Crustacea</taxon>
        <taxon>Multicrustacea</taxon>
        <taxon>Hexanauplia</taxon>
        <taxon>Copepoda</taxon>
        <taxon>Siphonostomatoida</taxon>
        <taxon>Caligidae</taxon>
        <taxon>Caligus</taxon>
    </lineage>
</organism>
<keyword evidence="1" id="KW-0597">Phosphoprotein</keyword>
<accession>A0A7T8GWB0</accession>
<evidence type="ECO:0000313" key="4">
    <source>
        <dbReference type="EMBL" id="QQP39019.1"/>
    </source>
</evidence>
<dbReference type="OrthoDB" id="5962384at2759"/>
<keyword evidence="5" id="KW-1185">Reference proteome</keyword>
<dbReference type="InterPro" id="IPR008145">
    <property type="entry name" value="GK/Ca_channel_bsu"/>
</dbReference>
<dbReference type="InterPro" id="IPR000584">
    <property type="entry name" value="VDCC_L_bsu"/>
</dbReference>
<name>A0A7T8GWB0_CALRO</name>
<reference evidence="5" key="1">
    <citation type="submission" date="2021-01" db="EMBL/GenBank/DDBJ databases">
        <title>Caligus Genome Assembly.</title>
        <authorList>
            <person name="Gallardo-Escarate C."/>
        </authorList>
    </citation>
    <scope>NUCLEOTIDE SEQUENCE [LARGE SCALE GENOMIC DNA]</scope>
</reference>
<evidence type="ECO:0000313" key="5">
    <source>
        <dbReference type="Proteomes" id="UP000595437"/>
    </source>
</evidence>
<proteinExistence type="predicted"/>
<dbReference type="PANTHER" id="PTHR11824">
    <property type="entry name" value="VOLTAGE-DEPENDENT CALCIUM CHANNEL BETA SUBUNIT"/>
    <property type="match status" value="1"/>
</dbReference>
<dbReference type="Gene3D" id="3.40.50.300">
    <property type="entry name" value="P-loop containing nucleotide triphosphate hydrolases"/>
    <property type="match status" value="1"/>
</dbReference>
<sequence>MTVYDGVDEPLIMNNRQNLDNNISNQIYNCSTSINNNINFNNNNQFHRSMLDATAYENLIRQGSGESSYSHPSSEISLGCESFGLLEPPLSSCPPSGLLQGGMNSGYSRDSEQNALNCLERARSKPVAFSVRTNVMYDGSQDDDSPVHGSAVSFHIGDFLHIFEKYDVNWWIGRIVKEGCDIGFIPSPAKLEQLILQQAPVGKGSKLKSQSAGNIQQVVTNSRGSTPPTPGLDLDQNGDSGGSGVRVTAPPVIERKKGLLGKKQETLSPYDVVPSIRPLVIVGPSLKGYEVTDMMQKAVFEYLKNRFIGKIIITRVTADISLGKKSVLNNPSKRAILDKANFRSSNLAEVQSEIERIFELSRSMQLIVLDCDTVNHPSQLAKTSLAPIVVYLKISSPKVLQRLIKSRGKAQSRNLNVQMVAAEKLQQCPPEMFDVILDENQLDEACEHLTNT</sequence>
<dbReference type="Gene3D" id="2.30.30.40">
    <property type="entry name" value="SH3 Domains"/>
    <property type="match status" value="1"/>
</dbReference>
<protein>
    <submittedName>
        <fullName evidence="4">Voltagedependent Ltype calcium channel subunit beta2like</fullName>
    </submittedName>
</protein>
<dbReference type="InterPro" id="IPR027417">
    <property type="entry name" value="P-loop_NTPase"/>
</dbReference>
<dbReference type="Pfam" id="PF00625">
    <property type="entry name" value="Guanylate_kin"/>
    <property type="match status" value="1"/>
</dbReference>
<dbReference type="SUPFAM" id="SSF52540">
    <property type="entry name" value="P-loop containing nucleoside triphosphate hydrolases"/>
    <property type="match status" value="1"/>
</dbReference>
<evidence type="ECO:0000256" key="2">
    <source>
        <dbReference type="SAM" id="MobiDB-lite"/>
    </source>
</evidence>
<dbReference type="SUPFAM" id="SSF50044">
    <property type="entry name" value="SH3-domain"/>
    <property type="match status" value="1"/>
</dbReference>
<feature type="domain" description="Guanylate kinase/L-type calcium channel beta subunit" evidence="3">
    <location>
        <begin position="275"/>
        <end position="450"/>
    </location>
</feature>
<dbReference type="SMART" id="SM00072">
    <property type="entry name" value="GuKc"/>
    <property type="match status" value="1"/>
</dbReference>
<gene>
    <name evidence="4" type="ORF">FKW44_019770</name>
</gene>
<dbReference type="GO" id="GO:0005245">
    <property type="term" value="F:voltage-gated calcium channel activity"/>
    <property type="evidence" value="ECO:0007669"/>
    <property type="project" value="InterPro"/>
</dbReference>
<evidence type="ECO:0000256" key="1">
    <source>
        <dbReference type="ARBA" id="ARBA00022553"/>
    </source>
</evidence>
<dbReference type="AlphaFoldDB" id="A0A7T8GWB0"/>
<dbReference type="PRINTS" id="PR01626">
    <property type="entry name" value="LCACHANNELB"/>
</dbReference>
<dbReference type="GO" id="GO:0005891">
    <property type="term" value="C:voltage-gated calcium channel complex"/>
    <property type="evidence" value="ECO:0007669"/>
    <property type="project" value="InterPro"/>
</dbReference>
<dbReference type="EMBL" id="CP045903">
    <property type="protein sequence ID" value="QQP39019.1"/>
    <property type="molecule type" value="Genomic_DNA"/>
</dbReference>
<dbReference type="CDD" id="cd11863">
    <property type="entry name" value="SH3_CACNB"/>
    <property type="match status" value="1"/>
</dbReference>
<feature type="region of interest" description="Disordered" evidence="2">
    <location>
        <begin position="219"/>
        <end position="247"/>
    </location>
</feature>
<evidence type="ECO:0000259" key="3">
    <source>
        <dbReference type="SMART" id="SM00072"/>
    </source>
</evidence>
<dbReference type="InterPro" id="IPR036028">
    <property type="entry name" value="SH3-like_dom_sf"/>
</dbReference>
<dbReference type="Proteomes" id="UP000595437">
    <property type="component" value="Chromosome 14"/>
</dbReference>